<accession>A0A7K3WAK5</accession>
<name>A0A7K3WAK5_9ACTN</name>
<evidence type="ECO:0008006" key="5">
    <source>
        <dbReference type="Google" id="ProtNLM"/>
    </source>
</evidence>
<evidence type="ECO:0000256" key="1">
    <source>
        <dbReference type="SAM" id="MobiDB-lite"/>
    </source>
</evidence>
<feature type="transmembrane region" description="Helical" evidence="2">
    <location>
        <begin position="49"/>
        <end position="73"/>
    </location>
</feature>
<feature type="compositionally biased region" description="Low complexity" evidence="1">
    <location>
        <begin position="152"/>
        <end position="162"/>
    </location>
</feature>
<protein>
    <recommendedName>
        <fullName evidence="5">LysM domain-containing protein</fullName>
    </recommendedName>
</protein>
<reference evidence="3 4" key="1">
    <citation type="submission" date="2020-02" db="EMBL/GenBank/DDBJ databases">
        <title>The whole genome sequence of CPCC 205119.</title>
        <authorList>
            <person name="Jiang Z."/>
        </authorList>
    </citation>
    <scope>NUCLEOTIDE SEQUENCE [LARGE SCALE GENOMIC DNA]</scope>
    <source>
        <strain evidence="3 4">CPCC 205119</strain>
    </source>
</reference>
<dbReference type="AlphaFoldDB" id="A0A7K3WAK5"/>
<comment type="caution">
    <text evidence="3">The sequence shown here is derived from an EMBL/GenBank/DDBJ whole genome shotgun (WGS) entry which is preliminary data.</text>
</comment>
<gene>
    <name evidence="3" type="ORF">G1H19_00800</name>
</gene>
<dbReference type="RefSeq" id="WP_152731295.1">
    <property type="nucleotide sequence ID" value="NZ_JAABOZ010000009.1"/>
</dbReference>
<keyword evidence="2" id="KW-0812">Transmembrane</keyword>
<keyword evidence="4" id="KW-1185">Reference proteome</keyword>
<keyword evidence="2" id="KW-0472">Membrane</keyword>
<feature type="transmembrane region" description="Helical" evidence="2">
    <location>
        <begin position="103"/>
        <end position="127"/>
    </location>
</feature>
<feature type="transmembrane region" description="Helical" evidence="2">
    <location>
        <begin position="80"/>
        <end position="97"/>
    </location>
</feature>
<proteinExistence type="predicted"/>
<evidence type="ECO:0000313" key="3">
    <source>
        <dbReference type="EMBL" id="NEL52553.1"/>
    </source>
</evidence>
<evidence type="ECO:0000313" key="4">
    <source>
        <dbReference type="Proteomes" id="UP000470470"/>
    </source>
</evidence>
<dbReference type="EMBL" id="JAAGWK010000002">
    <property type="protein sequence ID" value="NEL52553.1"/>
    <property type="molecule type" value="Genomic_DNA"/>
</dbReference>
<organism evidence="3 4">
    <name type="scientific">Goekera deserti</name>
    <dbReference type="NCBI Taxonomy" id="2497753"/>
    <lineage>
        <taxon>Bacteria</taxon>
        <taxon>Bacillati</taxon>
        <taxon>Actinomycetota</taxon>
        <taxon>Actinomycetes</taxon>
        <taxon>Geodermatophilales</taxon>
        <taxon>Geodermatophilaceae</taxon>
        <taxon>Goekera</taxon>
    </lineage>
</organism>
<sequence length="236" mass="23504">MSTRRLIATVIGMAGLAWCLRLVGGGLDELAAAAGDPQSVADRAGADQLVLLLATALAWLVWGWGALGLLLTAAAALPGVLGRAAGVLLTVAVPAGARRAAGVLLGLTLTATGPLVATVVAAPAAVASTLAPEATGSTGPAGAVVPDWPSQAPATAAPPVEEAAPDWPQVPTGAHVVLRGDCLWDVAEHWLTQRDGTPPTDGQVAEAVQRWWAANAAVIGPDPDVLLPGQVLTPPG</sequence>
<evidence type="ECO:0000256" key="2">
    <source>
        <dbReference type="SAM" id="Phobius"/>
    </source>
</evidence>
<feature type="region of interest" description="Disordered" evidence="1">
    <location>
        <begin position="132"/>
        <end position="165"/>
    </location>
</feature>
<dbReference type="Proteomes" id="UP000470470">
    <property type="component" value="Unassembled WGS sequence"/>
</dbReference>
<keyword evidence="2" id="KW-1133">Transmembrane helix</keyword>
<dbReference type="Gene3D" id="3.10.350.10">
    <property type="entry name" value="LysM domain"/>
    <property type="match status" value="1"/>
</dbReference>
<dbReference type="InterPro" id="IPR036779">
    <property type="entry name" value="LysM_dom_sf"/>
</dbReference>